<accession>A0A162IQD2</accession>
<reference evidence="1 2" key="1">
    <citation type="submission" date="2016-03" db="EMBL/GenBank/DDBJ databases">
        <title>Comparative genomics of human isolates of Fusobacterium necrophorum.</title>
        <authorList>
            <person name="Jensen A."/>
            <person name="Bank S."/>
            <person name="Andersen P.S."/>
            <person name="Kristensen L.H."/>
            <person name="Prag J."/>
        </authorList>
    </citation>
    <scope>NUCLEOTIDE SEQUENCE [LARGE SCALE GENOMIC DNA]</scope>
    <source>
        <strain evidence="1 2">LS_1264</strain>
    </source>
</reference>
<dbReference type="Proteomes" id="UP000075816">
    <property type="component" value="Unassembled WGS sequence"/>
</dbReference>
<dbReference type="RefSeq" id="WP_062623744.1">
    <property type="nucleotide sequence ID" value="NZ_CAXOUQ010000011.1"/>
</dbReference>
<sequence>MKEKMREFQKLADESKVDFFLECRYEGEYDRHPNMVLTVWDREEGREFCQSDAWDMLDGLLDQATEWIHKLNLDSFKF</sequence>
<gene>
    <name evidence="1" type="ORF">A2J07_11040</name>
</gene>
<protein>
    <submittedName>
        <fullName evidence="1">Uncharacterized protein</fullName>
    </submittedName>
</protein>
<dbReference type="AlphaFoldDB" id="A0A162IQD2"/>
<evidence type="ECO:0000313" key="2">
    <source>
        <dbReference type="Proteomes" id="UP000075816"/>
    </source>
</evidence>
<evidence type="ECO:0000313" key="1">
    <source>
        <dbReference type="EMBL" id="KYL03820.1"/>
    </source>
</evidence>
<dbReference type="GeneID" id="75075451"/>
<organism evidence="1 2">
    <name type="scientific">Fusobacterium necrophorum subsp. funduliforme</name>
    <dbReference type="NCBI Taxonomy" id="143387"/>
    <lineage>
        <taxon>Bacteria</taxon>
        <taxon>Fusobacteriati</taxon>
        <taxon>Fusobacteriota</taxon>
        <taxon>Fusobacteriia</taxon>
        <taxon>Fusobacteriales</taxon>
        <taxon>Fusobacteriaceae</taxon>
        <taxon>Fusobacterium</taxon>
    </lineage>
</organism>
<dbReference type="EMBL" id="LVEA01000038">
    <property type="protein sequence ID" value="KYL03820.1"/>
    <property type="molecule type" value="Genomic_DNA"/>
</dbReference>
<dbReference type="KEGG" id="fnf:BSQ88_09065"/>
<comment type="caution">
    <text evidence="1">The sequence shown here is derived from an EMBL/GenBank/DDBJ whole genome shotgun (WGS) entry which is preliminary data.</text>
</comment>
<name>A0A162IQD2_9FUSO</name>
<proteinExistence type="predicted"/>